<evidence type="ECO:0000313" key="2">
    <source>
        <dbReference type="EMBL" id="QGO04552.1"/>
    </source>
</evidence>
<keyword evidence="4" id="KW-1185">Reference proteome</keyword>
<dbReference type="Proteomes" id="UP000422232">
    <property type="component" value="Chromosome"/>
</dbReference>
<dbReference type="RefSeq" id="WP_027242575.1">
    <property type="nucleotide sequence ID" value="NZ_CP012416.1"/>
</dbReference>
<proteinExistence type="predicted"/>
<dbReference type="EMBL" id="CP038908">
    <property type="protein sequence ID" value="QGO04552.1"/>
    <property type="molecule type" value="Genomic_DNA"/>
</dbReference>
<dbReference type="AlphaFoldDB" id="A0A0K2L847"/>
<keyword evidence="1" id="KW-0614">Plasmid</keyword>
<sequence>MSKSIRLPDVNQVAPIDLLRLRTSIDKKLNDPALLNRSKAQLKAGNIVQFYSSHYDCMRNGTIFELFQKYAGVEDADTKERWKIPYYAIDLSHIQEGQRILTGRDFKIGQKVSFEDKRNHLVYRGMVAKLNQKTATIVTSEGHEFRVSYSGLINCKTPDVI</sequence>
<gene>
    <name evidence="1" type="ORF">KU39_1p2</name>
    <name evidence="2" type="ORF">Psal009_00421</name>
</gene>
<protein>
    <submittedName>
        <fullName evidence="1">Uncharacterized protein</fullName>
    </submittedName>
</protein>
<reference evidence="2 4" key="3">
    <citation type="submission" date="2019-04" db="EMBL/GenBank/DDBJ databases">
        <title>Complete genome sequencing of Piscirickettsia salmonis strain Psal-009.</title>
        <authorList>
            <person name="Schober I."/>
            <person name="Bunk B."/>
            <person name="Sproer C."/>
            <person name="Carril G.P."/>
            <person name="Riedel T."/>
            <person name="Flores-Herrera P.A."/>
            <person name="Nourdin-Galindo G."/>
            <person name="Marshall S.H."/>
            <person name="Overmann J."/>
        </authorList>
    </citation>
    <scope>NUCLEOTIDE SEQUENCE [LARGE SCALE GENOMIC DNA]</scope>
    <source>
        <strain evidence="2 4">Psal-009</strain>
    </source>
</reference>
<name>A0A0K2L847_PISSA</name>
<evidence type="ECO:0000313" key="4">
    <source>
        <dbReference type="Proteomes" id="UP000422232"/>
    </source>
</evidence>
<dbReference type="EMBL" id="CP012509">
    <property type="protein sequence ID" value="ALB24343.1"/>
    <property type="molecule type" value="Genomic_DNA"/>
</dbReference>
<dbReference type="Proteomes" id="UP000029558">
    <property type="component" value="Plasmid pPSB1-1"/>
</dbReference>
<reference evidence="1 3" key="1">
    <citation type="journal article" date="2014" name="Genome Announc.">
        <title>Comparative Genome Analysis of Two Isolates of the Fish Pathogen Piscirickettsia salmonis from Different Hosts Reveals Major Differences in Virulence-Associated Secretion Systems.</title>
        <authorList>
            <person name="Bohle H."/>
            <person name="Henriquez P."/>
            <person name="Grothusen H."/>
            <person name="Navas E."/>
            <person name="Sandoval A."/>
            <person name="Bustamante F."/>
            <person name="Bustos P."/>
            <person name="Mancilla M."/>
        </authorList>
    </citation>
    <scope>NUCLEOTIDE SEQUENCE [LARGE SCALE GENOMIC DNA]</scope>
    <source>
        <strain evidence="3">B1-32597</strain>
        <strain evidence="1">PM32597B1</strain>
    </source>
</reference>
<accession>A0A0K2L847</accession>
<organism evidence="1 3">
    <name type="scientific">Piscirickettsia salmonis</name>
    <dbReference type="NCBI Taxonomy" id="1238"/>
    <lineage>
        <taxon>Bacteria</taxon>
        <taxon>Pseudomonadati</taxon>
        <taxon>Pseudomonadota</taxon>
        <taxon>Gammaproteobacteria</taxon>
        <taxon>Thiotrichales</taxon>
        <taxon>Piscirickettsiaceae</taxon>
        <taxon>Piscirickettsia</taxon>
    </lineage>
</organism>
<evidence type="ECO:0000313" key="3">
    <source>
        <dbReference type="Proteomes" id="UP000029558"/>
    </source>
</evidence>
<evidence type="ECO:0000313" key="1">
    <source>
        <dbReference type="EMBL" id="ALB24343.1"/>
    </source>
</evidence>
<reference evidence="1" key="2">
    <citation type="submission" date="2015-08" db="EMBL/GenBank/DDBJ databases">
        <title>Complete genome sequence of Piscirickettsia salmonis strain PM32597B1.</title>
        <authorList>
            <person name="Bohle H."/>
            <person name="Henriquez P."/>
            <person name="Navas E."/>
            <person name="Grothusen H."/>
            <person name="Bustamante F."/>
            <person name="Bustos P."/>
            <person name="Bustos P."/>
            <person name="Mancilla M."/>
        </authorList>
    </citation>
    <scope>NUCLEOTIDE SEQUENCE</scope>
    <source>
        <strain evidence="1">PM32597B1</strain>
        <plasmid evidence="1">pPSB1-1</plasmid>
    </source>
</reference>
<geneLocation type="plasmid" evidence="1 3">
    <name>pPSB1-1</name>
</geneLocation>